<reference evidence="4" key="1">
    <citation type="journal article" date="2024" name="Gigascience">
        <title>Chromosome-level genome of the poultry shaft louse Menopon gallinae provides insight into the host-switching and adaptive evolution of parasitic lice.</title>
        <authorList>
            <person name="Xu Y."/>
            <person name="Ma L."/>
            <person name="Liu S."/>
            <person name="Liang Y."/>
            <person name="Liu Q."/>
            <person name="He Z."/>
            <person name="Tian L."/>
            <person name="Duan Y."/>
            <person name="Cai W."/>
            <person name="Li H."/>
            <person name="Song F."/>
        </authorList>
    </citation>
    <scope>NUCLEOTIDE SEQUENCE</scope>
    <source>
        <strain evidence="4">Cailab_2023a</strain>
    </source>
</reference>
<dbReference type="AlphaFoldDB" id="A0AAW2HV00"/>
<feature type="repeat" description="WD" evidence="1">
    <location>
        <begin position="612"/>
        <end position="644"/>
    </location>
</feature>
<dbReference type="InterPro" id="IPR001680">
    <property type="entry name" value="WD40_rpt"/>
</dbReference>
<dbReference type="GO" id="GO:0080008">
    <property type="term" value="C:Cul4-RING E3 ubiquitin ligase complex"/>
    <property type="evidence" value="ECO:0007669"/>
    <property type="project" value="InterPro"/>
</dbReference>
<dbReference type="GO" id="GO:0016567">
    <property type="term" value="P:protein ubiquitination"/>
    <property type="evidence" value="ECO:0007669"/>
    <property type="project" value="InterPro"/>
</dbReference>
<accession>A0AAW2HV00</accession>
<keyword evidence="1" id="KW-0853">WD repeat</keyword>
<organism evidence="4">
    <name type="scientific">Menopon gallinae</name>
    <name type="common">poultry shaft louse</name>
    <dbReference type="NCBI Taxonomy" id="328185"/>
    <lineage>
        <taxon>Eukaryota</taxon>
        <taxon>Metazoa</taxon>
        <taxon>Ecdysozoa</taxon>
        <taxon>Arthropoda</taxon>
        <taxon>Hexapoda</taxon>
        <taxon>Insecta</taxon>
        <taxon>Pterygota</taxon>
        <taxon>Neoptera</taxon>
        <taxon>Paraneoptera</taxon>
        <taxon>Psocodea</taxon>
        <taxon>Troctomorpha</taxon>
        <taxon>Phthiraptera</taxon>
        <taxon>Amblycera</taxon>
        <taxon>Menoponidae</taxon>
        <taxon>Menopon</taxon>
    </lineage>
</organism>
<gene>
    <name evidence="4" type="ORF">PYX00_006293</name>
</gene>
<sequence length="673" mass="77310">MDETPEEFFTPDENENQSDFGESWNYVPDSILLHIFQYLSPRELLNVGLTCKTWLRVCYDEFLWKDLVYSNFQIDPSVGIFPGKHSWLQEYKRLTYHTPVVQTEVLREHSHQVLHVSFAHNGKLFATCSKDGSVLVWDSGYPAKIKYYKDMKAFCWKYTQFSQFNQSDTLLLVSGVHFGTPHSTSGEIAVFSLQDGFELQCRVVNKPYDIFGTWYSDHYLLSGDLHWLAHLVSSSILWLNKASQETSSEHVPIMNQLYRFYNCNASSIRAVMVANCLTPTQEVNDCEDDNDKNHGQVKVPKHVRGNPPSYRDISQSSKSSVPWNNEEGSQEGSSRNQPGSLDSSFLNWRRLDDGLEYPSPIYYNQEYRQVETERKSSLADVFDESMNDEPVSVSDDSHLDIELDSETSEISVENDCNSESEDVSEPNTEKLLIFTTGSKTYTPHQIGFKRIKPVTFPRRMDPGPTLAERIAERERINAGSPPRPEPNWLDFDSVADKFDKVDHIIDLHGHIIGMGLSPDHRYLYVNSRPWPQGCVIQNPLNPPPIAQEIDIHVIDLVTLKEVGTMLRAHKAYTPNNECFFIFLNVCNEYVASGAEDKHGYLWDRHYGVCLAKYPHTDVVNSVAFNPRDPEMLVTTSDDYTIKIWRSKHRVRQLKIQNGDDLPRGLEIRLKNKK</sequence>
<dbReference type="PROSITE" id="PS50294">
    <property type="entry name" value="WD_REPEATS_REGION"/>
    <property type="match status" value="2"/>
</dbReference>
<dbReference type="PANTHER" id="PTHR20995:SF17">
    <property type="entry name" value="F-BOX_WD REPEAT-CONTAINING PROTEIN 5"/>
    <property type="match status" value="1"/>
</dbReference>
<feature type="region of interest" description="Disordered" evidence="2">
    <location>
        <begin position="284"/>
        <end position="341"/>
    </location>
</feature>
<dbReference type="SMART" id="SM00256">
    <property type="entry name" value="FBOX"/>
    <property type="match status" value="1"/>
</dbReference>
<dbReference type="SMART" id="SM00320">
    <property type="entry name" value="WD40"/>
    <property type="match status" value="3"/>
</dbReference>
<proteinExistence type="predicted"/>
<dbReference type="CDD" id="cd22132">
    <property type="entry name" value="F-box_FBXW5"/>
    <property type="match status" value="1"/>
</dbReference>
<dbReference type="InterPro" id="IPR015943">
    <property type="entry name" value="WD40/YVTN_repeat-like_dom_sf"/>
</dbReference>
<dbReference type="InterPro" id="IPR001810">
    <property type="entry name" value="F-box_dom"/>
</dbReference>
<dbReference type="PROSITE" id="PS50082">
    <property type="entry name" value="WD_REPEATS_2"/>
    <property type="match status" value="2"/>
</dbReference>
<evidence type="ECO:0000313" key="4">
    <source>
        <dbReference type="EMBL" id="KAL0273668.1"/>
    </source>
</evidence>
<dbReference type="Gene3D" id="2.130.10.10">
    <property type="entry name" value="YVTN repeat-like/Quinoprotein amine dehydrogenase"/>
    <property type="match status" value="2"/>
</dbReference>
<dbReference type="EMBL" id="JARGDH010000003">
    <property type="protein sequence ID" value="KAL0273668.1"/>
    <property type="molecule type" value="Genomic_DNA"/>
</dbReference>
<comment type="caution">
    <text evidence="4">The sequence shown here is derived from an EMBL/GenBank/DDBJ whole genome shotgun (WGS) entry which is preliminary data.</text>
</comment>
<feature type="compositionally biased region" description="Polar residues" evidence="2">
    <location>
        <begin position="312"/>
        <end position="341"/>
    </location>
</feature>
<dbReference type="InterPro" id="IPR036047">
    <property type="entry name" value="F-box-like_dom_sf"/>
</dbReference>
<feature type="repeat" description="WD" evidence="1">
    <location>
        <begin position="106"/>
        <end position="138"/>
    </location>
</feature>
<dbReference type="InterPro" id="IPR036322">
    <property type="entry name" value="WD40_repeat_dom_sf"/>
</dbReference>
<dbReference type="Pfam" id="PF00400">
    <property type="entry name" value="WD40"/>
    <property type="match status" value="2"/>
</dbReference>
<dbReference type="PANTHER" id="PTHR20995">
    <property type="entry name" value="F-BOX/WD REPEAT-CONTAINING PROTEIN 5"/>
    <property type="match status" value="1"/>
</dbReference>
<dbReference type="Pfam" id="PF12937">
    <property type="entry name" value="F-box-like"/>
    <property type="match status" value="1"/>
</dbReference>
<dbReference type="SUPFAM" id="SSF50978">
    <property type="entry name" value="WD40 repeat-like"/>
    <property type="match status" value="1"/>
</dbReference>
<dbReference type="InterPro" id="IPR042508">
    <property type="entry name" value="FBXW5"/>
</dbReference>
<dbReference type="PROSITE" id="PS50181">
    <property type="entry name" value="FBOX"/>
    <property type="match status" value="1"/>
</dbReference>
<dbReference type="Gene3D" id="1.20.1280.50">
    <property type="match status" value="1"/>
</dbReference>
<evidence type="ECO:0000259" key="3">
    <source>
        <dbReference type="PROSITE" id="PS50181"/>
    </source>
</evidence>
<evidence type="ECO:0000256" key="1">
    <source>
        <dbReference type="PROSITE-ProRule" id="PRU00221"/>
    </source>
</evidence>
<dbReference type="SUPFAM" id="SSF81383">
    <property type="entry name" value="F-box domain"/>
    <property type="match status" value="1"/>
</dbReference>
<name>A0AAW2HV00_9NEOP</name>
<dbReference type="GO" id="GO:0019005">
    <property type="term" value="C:SCF ubiquitin ligase complex"/>
    <property type="evidence" value="ECO:0007669"/>
    <property type="project" value="InterPro"/>
</dbReference>
<protein>
    <recommendedName>
        <fullName evidence="3">F-box domain-containing protein</fullName>
    </recommendedName>
</protein>
<feature type="domain" description="F-box" evidence="3">
    <location>
        <begin position="21"/>
        <end position="67"/>
    </location>
</feature>
<evidence type="ECO:0000256" key="2">
    <source>
        <dbReference type="SAM" id="MobiDB-lite"/>
    </source>
</evidence>